<gene>
    <name evidence="1" type="ORF">DSO57_1033150</name>
</gene>
<accession>A0ACC2SD40</accession>
<dbReference type="Proteomes" id="UP001165960">
    <property type="component" value="Unassembled WGS sequence"/>
</dbReference>
<reference evidence="1" key="1">
    <citation type="submission" date="2022-04" db="EMBL/GenBank/DDBJ databases">
        <title>Genome of the entomopathogenic fungus Entomophthora muscae.</title>
        <authorList>
            <person name="Elya C."/>
            <person name="Lovett B.R."/>
            <person name="Lee E."/>
            <person name="Macias A.M."/>
            <person name="Hajek A.E."/>
            <person name="De Bivort B.L."/>
            <person name="Kasson M.T."/>
            <person name="De Fine Licht H.H."/>
            <person name="Stajich J.E."/>
        </authorList>
    </citation>
    <scope>NUCLEOTIDE SEQUENCE</scope>
    <source>
        <strain evidence="1">Berkeley</strain>
    </source>
</reference>
<dbReference type="EMBL" id="QTSX02005228">
    <property type="protein sequence ID" value="KAJ9060230.1"/>
    <property type="molecule type" value="Genomic_DNA"/>
</dbReference>
<keyword evidence="2" id="KW-1185">Reference proteome</keyword>
<comment type="caution">
    <text evidence="1">The sequence shown here is derived from an EMBL/GenBank/DDBJ whole genome shotgun (WGS) entry which is preliminary data.</text>
</comment>
<proteinExistence type="predicted"/>
<sequence>MTPPLTLQPNCQMEPTTAAETTSDQLFGVLYITLTGLANFMVPNFGSWSLLGQSLSYIIKLSPILWRALPLAQQYPHPDPTNASPYAWLLDRLPQSTIDNGGVAQDFVGPSSSFLS</sequence>
<evidence type="ECO:0000313" key="2">
    <source>
        <dbReference type="Proteomes" id="UP001165960"/>
    </source>
</evidence>
<evidence type="ECO:0000313" key="1">
    <source>
        <dbReference type="EMBL" id="KAJ9060230.1"/>
    </source>
</evidence>
<organism evidence="1 2">
    <name type="scientific">Entomophthora muscae</name>
    <dbReference type="NCBI Taxonomy" id="34485"/>
    <lineage>
        <taxon>Eukaryota</taxon>
        <taxon>Fungi</taxon>
        <taxon>Fungi incertae sedis</taxon>
        <taxon>Zoopagomycota</taxon>
        <taxon>Entomophthoromycotina</taxon>
        <taxon>Entomophthoromycetes</taxon>
        <taxon>Entomophthorales</taxon>
        <taxon>Entomophthoraceae</taxon>
        <taxon>Entomophthora</taxon>
    </lineage>
</organism>
<name>A0ACC2SD40_9FUNG</name>
<protein>
    <submittedName>
        <fullName evidence="1">Uncharacterized protein</fullName>
    </submittedName>
</protein>